<evidence type="ECO:0000313" key="3">
    <source>
        <dbReference type="Proteomes" id="UP000184330"/>
    </source>
</evidence>
<dbReference type="AlphaFoldDB" id="A0A1L7XCH3"/>
<protein>
    <recommendedName>
        <fullName evidence="1">2EXR domain-containing protein</fullName>
    </recommendedName>
</protein>
<organism evidence="2 3">
    <name type="scientific">Phialocephala subalpina</name>
    <dbReference type="NCBI Taxonomy" id="576137"/>
    <lineage>
        <taxon>Eukaryota</taxon>
        <taxon>Fungi</taxon>
        <taxon>Dikarya</taxon>
        <taxon>Ascomycota</taxon>
        <taxon>Pezizomycotina</taxon>
        <taxon>Leotiomycetes</taxon>
        <taxon>Helotiales</taxon>
        <taxon>Mollisiaceae</taxon>
        <taxon>Phialocephala</taxon>
        <taxon>Phialocephala fortinii species complex</taxon>
    </lineage>
</organism>
<dbReference type="PANTHER" id="PTHR35910">
    <property type="entry name" value="2EXR DOMAIN-CONTAINING PROTEIN"/>
    <property type="match status" value="1"/>
</dbReference>
<dbReference type="OrthoDB" id="3484302at2759"/>
<gene>
    <name evidence="2" type="ORF">PAC_12612</name>
</gene>
<name>A0A1L7XCH3_9HELO</name>
<sequence>MIWRFSLPPRLVEIKCELWKGNRRYYSRAALPSAFYVCHDSRNVVTPCYPRYFGTELYSPTILFNPSLDTLYLEQFYDEELFEFFEDLGGRELVRLENIAISEIVYGDFSGLGDDIQVFKYWKKLGIWIRLPALRNLLMVQDIAMCLVRVAQCWDEEEEPERMELLGEFSQEYYRYDPDLDRCVEVFDQFPEELIRHFDFATEEVPDATDQSKHMAGLLGNFDALKGEDEAADDDLPVDSELVLDWEWLEKRTRAVWGWRRVEHPDIAL</sequence>
<dbReference type="Proteomes" id="UP000184330">
    <property type="component" value="Unassembled WGS sequence"/>
</dbReference>
<accession>A0A1L7XCH3</accession>
<dbReference type="InterPro" id="IPR045518">
    <property type="entry name" value="2EXR"/>
</dbReference>
<dbReference type="EMBL" id="FJOG01000021">
    <property type="protein sequence ID" value="CZR62715.1"/>
    <property type="molecule type" value="Genomic_DNA"/>
</dbReference>
<proteinExistence type="predicted"/>
<evidence type="ECO:0000313" key="2">
    <source>
        <dbReference type="EMBL" id="CZR62715.1"/>
    </source>
</evidence>
<dbReference type="PANTHER" id="PTHR35910:SF6">
    <property type="entry name" value="2EXR DOMAIN-CONTAINING PROTEIN"/>
    <property type="match status" value="1"/>
</dbReference>
<reference evidence="2 3" key="1">
    <citation type="submission" date="2016-03" db="EMBL/GenBank/DDBJ databases">
        <authorList>
            <person name="Ploux O."/>
        </authorList>
    </citation>
    <scope>NUCLEOTIDE SEQUENCE [LARGE SCALE GENOMIC DNA]</scope>
    <source>
        <strain evidence="2 3">UAMH 11012</strain>
    </source>
</reference>
<dbReference type="Pfam" id="PF20150">
    <property type="entry name" value="2EXR"/>
    <property type="match status" value="1"/>
</dbReference>
<feature type="domain" description="2EXR" evidence="1">
    <location>
        <begin position="1"/>
        <end position="71"/>
    </location>
</feature>
<evidence type="ECO:0000259" key="1">
    <source>
        <dbReference type="Pfam" id="PF20150"/>
    </source>
</evidence>
<keyword evidence="3" id="KW-1185">Reference proteome</keyword>